<feature type="compositionally biased region" description="Basic and acidic residues" evidence="1">
    <location>
        <begin position="48"/>
        <end position="62"/>
    </location>
</feature>
<dbReference type="EMBL" id="QVXO01000012">
    <property type="protein sequence ID" value="RPJ91837.1"/>
    <property type="molecule type" value="Genomic_DNA"/>
</dbReference>
<dbReference type="Proteomes" id="UP000285324">
    <property type="component" value="Unassembled WGS sequence"/>
</dbReference>
<feature type="region of interest" description="Disordered" evidence="1">
    <location>
        <begin position="1"/>
        <end position="77"/>
    </location>
</feature>
<dbReference type="OrthoDB" id="8665343at2"/>
<name>A0A424WF32_ALCXX</name>
<proteinExistence type="predicted"/>
<evidence type="ECO:0000313" key="3">
    <source>
        <dbReference type="Proteomes" id="UP000285324"/>
    </source>
</evidence>
<dbReference type="RefSeq" id="WP_059375995.1">
    <property type="nucleotide sequence ID" value="NZ_CP061008.1"/>
</dbReference>
<protein>
    <submittedName>
        <fullName evidence="2">Uncharacterized protein</fullName>
    </submittedName>
</protein>
<feature type="compositionally biased region" description="Basic and acidic residues" evidence="1">
    <location>
        <begin position="1"/>
        <end position="15"/>
    </location>
</feature>
<comment type="caution">
    <text evidence="2">The sequence shown here is derived from an EMBL/GenBank/DDBJ whole genome shotgun (WGS) entry which is preliminary data.</text>
</comment>
<reference evidence="2 3" key="1">
    <citation type="submission" date="2018-08" db="EMBL/GenBank/DDBJ databases">
        <title>Achromobacter xylosoxidans Genome sequencing and assembly.</title>
        <authorList>
            <person name="Wang R."/>
            <person name="Rensing C."/>
            <person name="Li Y."/>
        </authorList>
    </citation>
    <scope>NUCLEOTIDE SEQUENCE [LARGE SCALE GENOMIC DNA]</scope>
    <source>
        <strain evidence="2 3">GD003A</strain>
    </source>
</reference>
<evidence type="ECO:0000256" key="1">
    <source>
        <dbReference type="SAM" id="MobiDB-lite"/>
    </source>
</evidence>
<organism evidence="2 3">
    <name type="scientific">Alcaligenes xylosoxydans xylosoxydans</name>
    <name type="common">Achromobacter xylosoxidans</name>
    <dbReference type="NCBI Taxonomy" id="85698"/>
    <lineage>
        <taxon>Bacteria</taxon>
        <taxon>Pseudomonadati</taxon>
        <taxon>Pseudomonadota</taxon>
        <taxon>Betaproteobacteria</taxon>
        <taxon>Burkholderiales</taxon>
        <taxon>Alcaligenaceae</taxon>
        <taxon>Achromobacter</taxon>
    </lineage>
</organism>
<accession>A0A424WF32</accession>
<evidence type="ECO:0000313" key="2">
    <source>
        <dbReference type="EMBL" id="RPJ91837.1"/>
    </source>
</evidence>
<gene>
    <name evidence="2" type="ORF">DY367_10185</name>
</gene>
<sequence>MQTKRADHEKADTEQGKANAPRTQTEAAHRSGQFGTDKPDFGKPPAAPKRESDKKPNDKGAEYEEGGQYPGKRPGSK</sequence>
<dbReference type="AlphaFoldDB" id="A0A424WF32"/>